<dbReference type="GO" id="GO:0006511">
    <property type="term" value="P:ubiquitin-dependent protein catabolic process"/>
    <property type="evidence" value="ECO:0007669"/>
    <property type="project" value="TreeGrafter"/>
</dbReference>
<evidence type="ECO:0000313" key="7">
    <source>
        <dbReference type="EMBL" id="PPQ67470.1"/>
    </source>
</evidence>
<dbReference type="GO" id="GO:0048471">
    <property type="term" value="C:perinuclear region of cytoplasm"/>
    <property type="evidence" value="ECO:0007669"/>
    <property type="project" value="TreeGrafter"/>
</dbReference>
<dbReference type="Proteomes" id="UP000283269">
    <property type="component" value="Unassembled WGS sequence"/>
</dbReference>
<dbReference type="InParanoid" id="A0A409VMH8"/>
<keyword evidence="2 6" id="KW-0812">Transmembrane</keyword>
<sequence>MSGRYAPLANPRSAPDAEREMEDAFGLDDDENDEHTAHESTRLTNDVEFSRIETPSKTETSAIPAGYDFEREYDFPPPGSPPRPSSRALPNDFGNSNGLLPTAPIDVPKPRQSFFRRAVGAILPTHYQAVPTGSSRVGGGIENDGVFANVTAKPQAARVVRTEEGDIHLVPEDNQKESPPSYLEAQQDTVPPYWETTIHAPAGLDAGGDMIIDDLPTGSFLVFCLNIFISFFFQFIGFLLTYLLHTSHAAKFGSRAGLGLTLIQYGFYSRNFGEDNGRTDPSSGNGWDNPPAPTTSDAVTDASTSTQVEVLSSTSKDWLSFLFMTLGWFLLLSSIIGYWRVKRWEKSVRTPVTPPSTEQLENDAAVRRGLESVFGISIGAPPGQQQSIVHGDEFGNTIVIPSQRVLEDARLQRNLRAAGIL</sequence>
<organism evidence="7 8">
    <name type="scientific">Psilocybe cyanescens</name>
    <dbReference type="NCBI Taxonomy" id="93625"/>
    <lineage>
        <taxon>Eukaryota</taxon>
        <taxon>Fungi</taxon>
        <taxon>Dikarya</taxon>
        <taxon>Basidiomycota</taxon>
        <taxon>Agaricomycotina</taxon>
        <taxon>Agaricomycetes</taxon>
        <taxon>Agaricomycetidae</taxon>
        <taxon>Agaricales</taxon>
        <taxon>Agaricineae</taxon>
        <taxon>Strophariaceae</taxon>
        <taxon>Psilocybe</taxon>
    </lineage>
</organism>
<protein>
    <recommendedName>
        <fullName evidence="9">Metal homeostatis protein BSD2</fullName>
    </recommendedName>
</protein>
<accession>A0A409VMH8</accession>
<dbReference type="PANTHER" id="PTHR13396:SF5">
    <property type="entry name" value="NEDD4 FAMILY INTERACTING PROTEIN"/>
    <property type="match status" value="1"/>
</dbReference>
<evidence type="ECO:0000256" key="5">
    <source>
        <dbReference type="SAM" id="MobiDB-lite"/>
    </source>
</evidence>
<dbReference type="GO" id="GO:0016020">
    <property type="term" value="C:membrane"/>
    <property type="evidence" value="ECO:0007669"/>
    <property type="project" value="UniProtKB-SubCell"/>
</dbReference>
<dbReference type="GO" id="GO:0005794">
    <property type="term" value="C:Golgi apparatus"/>
    <property type="evidence" value="ECO:0007669"/>
    <property type="project" value="TreeGrafter"/>
</dbReference>
<name>A0A409VMH8_PSICY</name>
<gene>
    <name evidence="7" type="ORF">CVT25_006011</name>
</gene>
<keyword evidence="4 6" id="KW-0472">Membrane</keyword>
<reference evidence="7 8" key="1">
    <citation type="journal article" date="2018" name="Evol. Lett.">
        <title>Horizontal gene cluster transfer increased hallucinogenic mushroom diversity.</title>
        <authorList>
            <person name="Reynolds H.T."/>
            <person name="Vijayakumar V."/>
            <person name="Gluck-Thaler E."/>
            <person name="Korotkin H.B."/>
            <person name="Matheny P.B."/>
            <person name="Slot J.C."/>
        </authorList>
    </citation>
    <scope>NUCLEOTIDE SEQUENCE [LARGE SCALE GENOMIC DNA]</scope>
    <source>
        <strain evidence="7 8">2631</strain>
    </source>
</reference>
<keyword evidence="8" id="KW-1185">Reference proteome</keyword>
<dbReference type="Pfam" id="PF10176">
    <property type="entry name" value="NEDD4_Bsd2"/>
    <property type="match status" value="1"/>
</dbReference>
<evidence type="ECO:0000256" key="2">
    <source>
        <dbReference type="ARBA" id="ARBA00022692"/>
    </source>
</evidence>
<feature type="region of interest" description="Disordered" evidence="5">
    <location>
        <begin position="1"/>
        <end position="105"/>
    </location>
</feature>
<evidence type="ECO:0000256" key="3">
    <source>
        <dbReference type="ARBA" id="ARBA00022989"/>
    </source>
</evidence>
<feature type="compositionally biased region" description="Acidic residues" evidence="5">
    <location>
        <begin position="19"/>
        <end position="33"/>
    </location>
</feature>
<dbReference type="GO" id="GO:0031398">
    <property type="term" value="P:positive regulation of protein ubiquitination"/>
    <property type="evidence" value="ECO:0007669"/>
    <property type="project" value="TreeGrafter"/>
</dbReference>
<feature type="transmembrane region" description="Helical" evidence="6">
    <location>
        <begin position="318"/>
        <end position="339"/>
    </location>
</feature>
<dbReference type="GO" id="GO:0005783">
    <property type="term" value="C:endoplasmic reticulum"/>
    <property type="evidence" value="ECO:0007669"/>
    <property type="project" value="TreeGrafter"/>
</dbReference>
<dbReference type="FunCoup" id="A0A409VMH8">
    <property type="interactions" value="106"/>
</dbReference>
<evidence type="ECO:0000256" key="4">
    <source>
        <dbReference type="ARBA" id="ARBA00023136"/>
    </source>
</evidence>
<feature type="region of interest" description="Disordered" evidence="5">
    <location>
        <begin position="278"/>
        <end position="301"/>
    </location>
</feature>
<comment type="caution">
    <text evidence="7">The sequence shown here is derived from an EMBL/GenBank/DDBJ whole genome shotgun (WGS) entry which is preliminary data.</text>
</comment>
<dbReference type="EMBL" id="NHYD01003973">
    <property type="protein sequence ID" value="PPQ67470.1"/>
    <property type="molecule type" value="Genomic_DNA"/>
</dbReference>
<evidence type="ECO:0000256" key="6">
    <source>
        <dbReference type="SAM" id="Phobius"/>
    </source>
</evidence>
<dbReference type="InterPro" id="IPR019325">
    <property type="entry name" value="NEDD4/Bsd2"/>
</dbReference>
<evidence type="ECO:0008006" key="9">
    <source>
        <dbReference type="Google" id="ProtNLM"/>
    </source>
</evidence>
<feature type="compositionally biased region" description="Pro residues" evidence="5">
    <location>
        <begin position="75"/>
        <end position="84"/>
    </location>
</feature>
<dbReference type="GO" id="GO:0007034">
    <property type="term" value="P:vacuolar transport"/>
    <property type="evidence" value="ECO:0007669"/>
    <property type="project" value="InterPro"/>
</dbReference>
<dbReference type="PANTHER" id="PTHR13396">
    <property type="entry name" value="NEDD4 FAMILY INTERACTING PROTEIN 1/2"/>
    <property type="match status" value="1"/>
</dbReference>
<proteinExistence type="predicted"/>
<dbReference type="AlphaFoldDB" id="A0A409VMH8"/>
<dbReference type="STRING" id="93625.A0A409VMH8"/>
<keyword evidence="3 6" id="KW-1133">Transmembrane helix</keyword>
<dbReference type="GO" id="GO:0030001">
    <property type="term" value="P:metal ion transport"/>
    <property type="evidence" value="ECO:0007669"/>
    <property type="project" value="InterPro"/>
</dbReference>
<evidence type="ECO:0000313" key="8">
    <source>
        <dbReference type="Proteomes" id="UP000283269"/>
    </source>
</evidence>
<dbReference type="CDD" id="cd22212">
    <property type="entry name" value="NDFIP-like"/>
    <property type="match status" value="1"/>
</dbReference>
<evidence type="ECO:0000256" key="1">
    <source>
        <dbReference type="ARBA" id="ARBA00004141"/>
    </source>
</evidence>
<feature type="transmembrane region" description="Helical" evidence="6">
    <location>
        <begin position="220"/>
        <end position="244"/>
    </location>
</feature>
<dbReference type="OrthoDB" id="10003116at2759"/>
<comment type="subcellular location">
    <subcellularLocation>
        <location evidence="1">Membrane</location>
        <topology evidence="1">Multi-pass membrane protein</topology>
    </subcellularLocation>
</comment>